<feature type="compositionally biased region" description="Basic and acidic residues" evidence="1">
    <location>
        <begin position="101"/>
        <end position="124"/>
    </location>
</feature>
<organism evidence="2 3">
    <name type="scientific">Botryosphaeria dothidea</name>
    <dbReference type="NCBI Taxonomy" id="55169"/>
    <lineage>
        <taxon>Eukaryota</taxon>
        <taxon>Fungi</taxon>
        <taxon>Dikarya</taxon>
        <taxon>Ascomycota</taxon>
        <taxon>Pezizomycotina</taxon>
        <taxon>Dothideomycetes</taxon>
        <taxon>Dothideomycetes incertae sedis</taxon>
        <taxon>Botryosphaeriales</taxon>
        <taxon>Botryosphaeriaceae</taxon>
        <taxon>Botryosphaeria</taxon>
    </lineage>
</organism>
<feature type="compositionally biased region" description="Acidic residues" evidence="1">
    <location>
        <begin position="83"/>
        <end position="100"/>
    </location>
</feature>
<dbReference type="AlphaFoldDB" id="A0A8H4ILF4"/>
<gene>
    <name evidence="2" type="ORF">GTA08_BOTSDO09119</name>
</gene>
<dbReference type="EMBL" id="WWBZ02000062">
    <property type="protein sequence ID" value="KAF4303620.1"/>
    <property type="molecule type" value="Genomic_DNA"/>
</dbReference>
<protein>
    <submittedName>
        <fullName evidence="2">Uncharacterized protein</fullName>
    </submittedName>
</protein>
<accession>A0A8H4ILF4</accession>
<reference evidence="2" key="1">
    <citation type="submission" date="2020-04" db="EMBL/GenBank/DDBJ databases">
        <title>Genome Assembly and Annotation of Botryosphaeria dothidea sdau 11-99, a Latent Pathogen of Apple Fruit Ring Rot in China.</title>
        <authorList>
            <person name="Yu C."/>
            <person name="Diao Y."/>
            <person name="Lu Q."/>
            <person name="Zhao J."/>
            <person name="Cui S."/>
            <person name="Peng C."/>
            <person name="He B."/>
            <person name="Liu H."/>
        </authorList>
    </citation>
    <scope>NUCLEOTIDE SEQUENCE [LARGE SCALE GENOMIC DNA]</scope>
    <source>
        <strain evidence="2">Sdau11-99</strain>
    </source>
</reference>
<comment type="caution">
    <text evidence="2">The sequence shown here is derived from an EMBL/GenBank/DDBJ whole genome shotgun (WGS) entry which is preliminary data.</text>
</comment>
<evidence type="ECO:0000313" key="2">
    <source>
        <dbReference type="EMBL" id="KAF4303620.1"/>
    </source>
</evidence>
<feature type="compositionally biased region" description="Low complexity" evidence="1">
    <location>
        <begin position="297"/>
        <end position="307"/>
    </location>
</feature>
<sequence length="410" mass="45903">MDFHGDAVYVNRYDRDEDEVGDLDFDLLFPPDHDHDDHHAVPRRRPAFEHLRDYDDQDLPGPGPPPPMERQQEAAPDNHDAAAADDDDPLIFEFDFDDADAAERERERDAFQQRRRADAPVRQENDDDDEPGGQHARDLAARVARQQRYVDNVRDQLGLQAGGYGGEAKREALLRQAVEALETLREALEQVQVNDRRAGDGDGGGGVPHVEGLPIGPRNHEDIDDDEVDGVRGREEQAPRGLDPAARREVQAELARLMEMQAQLRWMDADAGDLEEMEAEIRYLRDVLAGRYAALVRSPSPSSSSSEGGSGGSRRGRKRRQRGTELIGCYHGPNPLSDEDPRLPPPGVARTEPVELYDAEGPRYLALVTLDNPAPGARREEERVIEKAKDMFKRYEAQFFTGRDLGDRGG</sequence>
<keyword evidence="3" id="KW-1185">Reference proteome</keyword>
<feature type="compositionally biased region" description="Basic and acidic residues" evidence="1">
    <location>
        <begin position="70"/>
        <end position="82"/>
    </location>
</feature>
<name>A0A8H4ILF4_9PEZI</name>
<feature type="region of interest" description="Disordered" evidence="1">
    <location>
        <begin position="29"/>
        <end position="137"/>
    </location>
</feature>
<evidence type="ECO:0000313" key="3">
    <source>
        <dbReference type="Proteomes" id="UP000572817"/>
    </source>
</evidence>
<feature type="region of interest" description="Disordered" evidence="1">
    <location>
        <begin position="196"/>
        <end position="226"/>
    </location>
</feature>
<evidence type="ECO:0000256" key="1">
    <source>
        <dbReference type="SAM" id="MobiDB-lite"/>
    </source>
</evidence>
<dbReference type="OrthoDB" id="3946235at2759"/>
<proteinExistence type="predicted"/>
<feature type="compositionally biased region" description="Basic and acidic residues" evidence="1">
    <location>
        <begin position="31"/>
        <end position="54"/>
    </location>
</feature>
<feature type="region of interest" description="Disordered" evidence="1">
    <location>
        <begin position="296"/>
        <end position="350"/>
    </location>
</feature>
<dbReference type="Proteomes" id="UP000572817">
    <property type="component" value="Unassembled WGS sequence"/>
</dbReference>